<dbReference type="Gene3D" id="3.30.70.1560">
    <property type="entry name" value="Alpha-L RNA-binding motif"/>
    <property type="match status" value="1"/>
</dbReference>
<reference evidence="7" key="1">
    <citation type="submission" date="2020-12" db="EMBL/GenBank/DDBJ databases">
        <title>Clostridium thailandense sp. nov., a novel acetogenic bacterium isolated from peat land soil in Thailand.</title>
        <authorList>
            <person name="Chaikitkaew S."/>
            <person name="Birkeland N.K."/>
        </authorList>
    </citation>
    <scope>NUCLEOTIDE SEQUENCE</scope>
    <source>
        <strain evidence="7">DSM 17425</strain>
    </source>
</reference>
<dbReference type="CDD" id="cd02870">
    <property type="entry name" value="PseudoU_synth_RsuA_like"/>
    <property type="match status" value="1"/>
</dbReference>
<dbReference type="InterPro" id="IPR000748">
    <property type="entry name" value="PsdUridine_synth_RsuA/RluB/E/F"/>
</dbReference>
<sequence length="236" mass="27245">MEERLQKYMARCGVASRRKCEEIILLGKVKVNNKVVNELGYKIDADNDKVTVDNKLIKPEEKKVYIALNKPEGYVSTVKDEKGRKTIIDLIKIEERVYPIGRLDYDTSGLILLTNDGDIYNKIIHPREEKNKIYIAIIKGIPSKEEIERFENGINIDGYITAKASFKVLKSNSDCSEVKIMIHEGKNRQIRKMCEAIKHPVLKLKRVQIGDIKLGDLPKGEWRFLNDNELNYLRNL</sequence>
<dbReference type="InterPro" id="IPR020103">
    <property type="entry name" value="PsdUridine_synth_cat_dom_sf"/>
</dbReference>
<dbReference type="PROSITE" id="PS50889">
    <property type="entry name" value="S4"/>
    <property type="match status" value="1"/>
</dbReference>
<dbReference type="EC" id="5.4.99.-" evidence="5"/>
<dbReference type="InterPro" id="IPR002942">
    <property type="entry name" value="S4_RNA-bd"/>
</dbReference>
<keyword evidence="3 5" id="KW-0413">Isomerase</keyword>
<dbReference type="PROSITE" id="PS01149">
    <property type="entry name" value="PSI_RSU"/>
    <property type="match status" value="1"/>
</dbReference>
<dbReference type="NCBIfam" id="TIGR00093">
    <property type="entry name" value="pseudouridine synthase"/>
    <property type="match status" value="1"/>
</dbReference>
<organism evidence="7 8">
    <name type="scientific">Clostridium aciditolerans</name>
    <dbReference type="NCBI Taxonomy" id="339861"/>
    <lineage>
        <taxon>Bacteria</taxon>
        <taxon>Bacillati</taxon>
        <taxon>Bacillota</taxon>
        <taxon>Clostridia</taxon>
        <taxon>Eubacteriales</taxon>
        <taxon>Clostridiaceae</taxon>
        <taxon>Clostridium</taxon>
    </lineage>
</organism>
<dbReference type="GO" id="GO:0120159">
    <property type="term" value="F:rRNA pseudouridine synthase activity"/>
    <property type="evidence" value="ECO:0007669"/>
    <property type="project" value="UniProtKB-ARBA"/>
</dbReference>
<dbReference type="SUPFAM" id="SSF55174">
    <property type="entry name" value="Alpha-L RNA-binding motif"/>
    <property type="match status" value="1"/>
</dbReference>
<dbReference type="SUPFAM" id="SSF55120">
    <property type="entry name" value="Pseudouridine synthase"/>
    <property type="match status" value="1"/>
</dbReference>
<dbReference type="SMART" id="SM00363">
    <property type="entry name" value="S4"/>
    <property type="match status" value="1"/>
</dbReference>
<dbReference type="Pfam" id="PF01479">
    <property type="entry name" value="S4"/>
    <property type="match status" value="1"/>
</dbReference>
<evidence type="ECO:0000256" key="1">
    <source>
        <dbReference type="ARBA" id="ARBA00008348"/>
    </source>
</evidence>
<dbReference type="InterPro" id="IPR018496">
    <property type="entry name" value="PsdUridine_synth_RsuA/RluB_CS"/>
</dbReference>
<dbReference type="InterPro" id="IPR006145">
    <property type="entry name" value="PsdUridine_synth_RsuA/RluA"/>
</dbReference>
<dbReference type="Proteomes" id="UP000622687">
    <property type="component" value="Unassembled WGS sequence"/>
</dbReference>
<dbReference type="Gene3D" id="3.10.290.10">
    <property type="entry name" value="RNA-binding S4 domain"/>
    <property type="match status" value="1"/>
</dbReference>
<comment type="caution">
    <text evidence="7">The sequence shown here is derived from an EMBL/GenBank/DDBJ whole genome shotgun (WGS) entry which is preliminary data.</text>
</comment>
<dbReference type="Pfam" id="PF00849">
    <property type="entry name" value="PseudoU_synth_2"/>
    <property type="match status" value="1"/>
</dbReference>
<accession>A0A934I2P6</accession>
<evidence type="ECO:0000313" key="7">
    <source>
        <dbReference type="EMBL" id="MBI6874930.1"/>
    </source>
</evidence>
<gene>
    <name evidence="7" type="ORF">I6U51_19865</name>
</gene>
<dbReference type="RefSeq" id="WP_211144307.1">
    <property type="nucleotide sequence ID" value="NZ_JAEEGB010000037.1"/>
</dbReference>
<proteinExistence type="inferred from homology"/>
<dbReference type="InterPro" id="IPR042092">
    <property type="entry name" value="PsdUridine_s_RsuA/RluB/E/F_cat"/>
</dbReference>
<dbReference type="InterPro" id="IPR036986">
    <property type="entry name" value="S4_RNA-bd_sf"/>
</dbReference>
<dbReference type="EMBL" id="JAEEGB010000037">
    <property type="protein sequence ID" value="MBI6874930.1"/>
    <property type="molecule type" value="Genomic_DNA"/>
</dbReference>
<comment type="similarity">
    <text evidence="1 5">Belongs to the pseudouridine synthase RsuA family.</text>
</comment>
<dbReference type="PANTHER" id="PTHR47683">
    <property type="entry name" value="PSEUDOURIDINE SYNTHASE FAMILY PROTEIN-RELATED"/>
    <property type="match status" value="1"/>
</dbReference>
<evidence type="ECO:0000256" key="5">
    <source>
        <dbReference type="RuleBase" id="RU003887"/>
    </source>
</evidence>
<feature type="domain" description="RNA-binding S4" evidence="6">
    <location>
        <begin position="3"/>
        <end position="67"/>
    </location>
</feature>
<keyword evidence="8" id="KW-1185">Reference proteome</keyword>
<dbReference type="Gene3D" id="3.30.70.580">
    <property type="entry name" value="Pseudouridine synthase I, catalytic domain, N-terminal subdomain"/>
    <property type="match status" value="1"/>
</dbReference>
<dbReference type="PANTHER" id="PTHR47683:SF2">
    <property type="entry name" value="RNA-BINDING S4 DOMAIN-CONTAINING PROTEIN"/>
    <property type="match status" value="1"/>
</dbReference>
<evidence type="ECO:0000256" key="2">
    <source>
        <dbReference type="ARBA" id="ARBA00022884"/>
    </source>
</evidence>
<evidence type="ECO:0000256" key="4">
    <source>
        <dbReference type="PROSITE-ProRule" id="PRU00182"/>
    </source>
</evidence>
<dbReference type="FunFam" id="3.10.290.10:FF:000003">
    <property type="entry name" value="Pseudouridine synthase"/>
    <property type="match status" value="1"/>
</dbReference>
<dbReference type="GO" id="GO:0000455">
    <property type="term" value="P:enzyme-directed rRNA pseudouridine synthesis"/>
    <property type="evidence" value="ECO:0007669"/>
    <property type="project" value="UniProtKB-ARBA"/>
</dbReference>
<dbReference type="AlphaFoldDB" id="A0A934I2P6"/>
<protein>
    <recommendedName>
        <fullName evidence="5">Pseudouridine synthase</fullName>
        <ecNumber evidence="5">5.4.99.-</ecNumber>
    </recommendedName>
</protein>
<evidence type="ECO:0000259" key="6">
    <source>
        <dbReference type="SMART" id="SM00363"/>
    </source>
</evidence>
<dbReference type="GO" id="GO:0005829">
    <property type="term" value="C:cytosol"/>
    <property type="evidence" value="ECO:0007669"/>
    <property type="project" value="UniProtKB-ARBA"/>
</dbReference>
<dbReference type="FunFam" id="3.30.70.1560:FF:000001">
    <property type="entry name" value="Pseudouridine synthase"/>
    <property type="match status" value="1"/>
</dbReference>
<dbReference type="GO" id="GO:0003723">
    <property type="term" value="F:RNA binding"/>
    <property type="evidence" value="ECO:0007669"/>
    <property type="project" value="UniProtKB-KW"/>
</dbReference>
<evidence type="ECO:0000256" key="3">
    <source>
        <dbReference type="ARBA" id="ARBA00023235"/>
    </source>
</evidence>
<dbReference type="InterPro" id="IPR050343">
    <property type="entry name" value="RsuA_PseudoU_synthase"/>
</dbReference>
<keyword evidence="2 4" id="KW-0694">RNA-binding</keyword>
<dbReference type="InterPro" id="IPR020094">
    <property type="entry name" value="TruA/RsuA/RluB/E/F_N"/>
</dbReference>
<evidence type="ECO:0000313" key="8">
    <source>
        <dbReference type="Proteomes" id="UP000622687"/>
    </source>
</evidence>
<name>A0A934I2P6_9CLOT</name>